<feature type="transmembrane region" description="Helical" evidence="6">
    <location>
        <begin position="142"/>
        <end position="159"/>
    </location>
</feature>
<evidence type="ECO:0000313" key="7">
    <source>
        <dbReference type="EMBL" id="KAF9886242.1"/>
    </source>
</evidence>
<comment type="caution">
    <text evidence="7">The sequence shown here is derived from an EMBL/GenBank/DDBJ whole genome shotgun (WGS) entry which is preliminary data.</text>
</comment>
<keyword evidence="8" id="KW-1185">Reference proteome</keyword>
<feature type="transmembrane region" description="Helical" evidence="6">
    <location>
        <begin position="203"/>
        <end position="222"/>
    </location>
</feature>
<comment type="similarity">
    <text evidence="2 6">Belongs to the peroxisomal membrane protein PXMP2/4 family.</text>
</comment>
<dbReference type="Proteomes" id="UP001194746">
    <property type="component" value="Unassembled WGS sequence"/>
</dbReference>
<organism evidence="7 8">
    <name type="scientific">Aspergillus nanangensis</name>
    <dbReference type="NCBI Taxonomy" id="2582783"/>
    <lineage>
        <taxon>Eukaryota</taxon>
        <taxon>Fungi</taxon>
        <taxon>Dikarya</taxon>
        <taxon>Ascomycota</taxon>
        <taxon>Pezizomycotina</taxon>
        <taxon>Eurotiomycetes</taxon>
        <taxon>Eurotiomycetidae</taxon>
        <taxon>Eurotiales</taxon>
        <taxon>Aspergillaceae</taxon>
        <taxon>Aspergillus</taxon>
        <taxon>Aspergillus subgen. Circumdati</taxon>
    </lineage>
</organism>
<proteinExistence type="inferred from homology"/>
<dbReference type="InterPro" id="IPR007248">
    <property type="entry name" value="Mpv17_PMP22"/>
</dbReference>
<evidence type="ECO:0000256" key="5">
    <source>
        <dbReference type="ARBA" id="ARBA00023136"/>
    </source>
</evidence>
<feature type="transmembrane region" description="Helical" evidence="6">
    <location>
        <begin position="40"/>
        <end position="60"/>
    </location>
</feature>
<dbReference type="PANTHER" id="PTHR11266:SF80">
    <property type="entry name" value="PEROXISOMAL MEMBRANE PROTEIN 2"/>
    <property type="match status" value="1"/>
</dbReference>
<reference evidence="7" key="2">
    <citation type="submission" date="2020-02" db="EMBL/GenBank/DDBJ databases">
        <authorList>
            <person name="Gilchrist C.L.M."/>
            <person name="Chooi Y.-H."/>
        </authorList>
    </citation>
    <scope>NUCLEOTIDE SEQUENCE</scope>
    <source>
        <strain evidence="7">MST-FP2251</strain>
    </source>
</reference>
<evidence type="ECO:0000256" key="4">
    <source>
        <dbReference type="ARBA" id="ARBA00022989"/>
    </source>
</evidence>
<keyword evidence="4 6" id="KW-1133">Transmembrane helix</keyword>
<dbReference type="PANTHER" id="PTHR11266">
    <property type="entry name" value="PEROXISOMAL MEMBRANE PROTEIN 2, PXMP2 MPV17"/>
    <property type="match status" value="1"/>
</dbReference>
<evidence type="ECO:0000256" key="1">
    <source>
        <dbReference type="ARBA" id="ARBA00004141"/>
    </source>
</evidence>
<dbReference type="GO" id="GO:0005778">
    <property type="term" value="C:peroxisomal membrane"/>
    <property type="evidence" value="ECO:0007669"/>
    <property type="project" value="TreeGrafter"/>
</dbReference>
<name>A0AAD4GR79_ASPNN</name>
<evidence type="ECO:0000256" key="2">
    <source>
        <dbReference type="ARBA" id="ARBA00006824"/>
    </source>
</evidence>
<reference evidence="7" key="1">
    <citation type="journal article" date="2019" name="Beilstein J. Org. Chem.">
        <title>Nanangenines: drimane sesquiterpenoids as the dominant metabolite cohort of a novel Australian fungus, Aspergillus nanangensis.</title>
        <authorList>
            <person name="Lacey H.J."/>
            <person name="Gilchrist C.L.M."/>
            <person name="Crombie A."/>
            <person name="Kalaitzis J.A."/>
            <person name="Vuong D."/>
            <person name="Rutledge P.J."/>
            <person name="Turner P."/>
            <person name="Pitt J.I."/>
            <person name="Lacey E."/>
            <person name="Chooi Y.H."/>
            <person name="Piggott A.M."/>
        </authorList>
    </citation>
    <scope>NUCLEOTIDE SEQUENCE</scope>
    <source>
        <strain evidence="7">MST-FP2251</strain>
    </source>
</reference>
<dbReference type="EMBL" id="VCAU01000080">
    <property type="protein sequence ID" value="KAF9886242.1"/>
    <property type="molecule type" value="Genomic_DNA"/>
</dbReference>
<comment type="subcellular location">
    <subcellularLocation>
        <location evidence="1">Membrane</location>
        <topology evidence="1">Multi-pass membrane protein</topology>
    </subcellularLocation>
</comment>
<dbReference type="AlphaFoldDB" id="A0AAD4GR79"/>
<evidence type="ECO:0008006" key="9">
    <source>
        <dbReference type="Google" id="ProtNLM"/>
    </source>
</evidence>
<protein>
    <recommendedName>
        <fullName evidence="9">Mpv17 / PMP22 family protein</fullName>
    </recommendedName>
</protein>
<keyword evidence="5 6" id="KW-0472">Membrane</keyword>
<sequence>MPPSPLTVTLIQSTILNAISNLLAQIIDQYQRNNPFTLNIIALLQFITYAIIIVPINFYWQRYVEIQFPGFPSWKKPPANNNVSTMMTTPVVALPPPPATTTPATTPDDLLPYKEKKEKPFRPPPQSSGTWNFGVKFMLDQTVGSVLNIVLFVALINLLKGMSWAKVWALVCEDFRPIMIARLKYRPVVSVLMYTVVPVDRRVVFGSACGVVWGVYLSLYAAV</sequence>
<evidence type="ECO:0000256" key="3">
    <source>
        <dbReference type="ARBA" id="ARBA00022692"/>
    </source>
</evidence>
<evidence type="ECO:0000256" key="6">
    <source>
        <dbReference type="RuleBase" id="RU363053"/>
    </source>
</evidence>
<accession>A0AAD4GR79</accession>
<evidence type="ECO:0000313" key="8">
    <source>
        <dbReference type="Proteomes" id="UP001194746"/>
    </source>
</evidence>
<dbReference type="Pfam" id="PF04117">
    <property type="entry name" value="Mpv17_PMP22"/>
    <property type="match status" value="1"/>
</dbReference>
<gene>
    <name evidence="7" type="ORF">FE257_011855</name>
</gene>
<keyword evidence="3 6" id="KW-0812">Transmembrane</keyword>